<evidence type="ECO:0000256" key="6">
    <source>
        <dbReference type="SAM" id="Phobius"/>
    </source>
</evidence>
<dbReference type="PROSITE" id="PS50076">
    <property type="entry name" value="DNAJ_2"/>
    <property type="match status" value="1"/>
</dbReference>
<sequence>MVWIALGSAALLLVLLALRGFASASVTQIRAALLWFAVFLALAIGGLLVLSGRGPMALFLLFALGPLAWRRWQARRLAQGFGAAPPPQGPAEDTVETATLSLRIDPTTGTMSGTVLRGRHAGRDLAMLQRSQIEEIFADCLENDPESLPLLETWIARMQPEEEGSAPRPGVAPMGREEALAVLGLQADASPDQVRTAYLRLMRVAHPDRGGSDWLAARLNEARDTLLR</sequence>
<feature type="transmembrane region" description="Helical" evidence="6">
    <location>
        <begin position="34"/>
        <end position="67"/>
    </location>
</feature>
<dbReference type="InterPro" id="IPR036869">
    <property type="entry name" value="J_dom_sf"/>
</dbReference>
<dbReference type="AlphaFoldDB" id="A0A1S8DBD9"/>
<organism evidence="8 9">
    <name type="scientific">Roseomonas mucosa</name>
    <dbReference type="NCBI Taxonomy" id="207340"/>
    <lineage>
        <taxon>Bacteria</taxon>
        <taxon>Pseudomonadati</taxon>
        <taxon>Pseudomonadota</taxon>
        <taxon>Alphaproteobacteria</taxon>
        <taxon>Acetobacterales</taxon>
        <taxon>Roseomonadaceae</taxon>
        <taxon>Roseomonas</taxon>
    </lineage>
</organism>
<evidence type="ECO:0000313" key="9">
    <source>
        <dbReference type="Proteomes" id="UP000054844"/>
    </source>
</evidence>
<dbReference type="SMART" id="SM00271">
    <property type="entry name" value="DnaJ"/>
    <property type="match status" value="1"/>
</dbReference>
<evidence type="ECO:0000256" key="1">
    <source>
        <dbReference type="ARBA" id="ARBA00004167"/>
    </source>
</evidence>
<accession>A0A1S8DBD9</accession>
<evidence type="ECO:0000256" key="5">
    <source>
        <dbReference type="ARBA" id="ARBA00038105"/>
    </source>
</evidence>
<evidence type="ECO:0000313" key="8">
    <source>
        <dbReference type="EMBL" id="ONH85229.1"/>
    </source>
</evidence>
<dbReference type="OrthoDB" id="9811070at2"/>
<dbReference type="InterPro" id="IPR001623">
    <property type="entry name" value="DnaJ_domain"/>
</dbReference>
<reference evidence="8" key="1">
    <citation type="submission" date="2016-12" db="EMBL/GenBank/DDBJ databases">
        <title>Draft genome sequence of Roseomonas mucosa strain AU37, isolated from a peripheral intravenous catheter.</title>
        <authorList>
            <person name="Choudhury M.A."/>
            <person name="Sidjabat H.E."/>
            <person name="Wailan A.M."/>
            <person name="Zhang L."/>
            <person name="Marsh N.M."/>
            <person name="Rickard C.M."/>
            <person name="Davies M."/>
            <person name="Mcmillan D.J."/>
        </authorList>
    </citation>
    <scope>NUCLEOTIDE SEQUENCE [LARGE SCALE GENOMIC DNA]</scope>
    <source>
        <strain evidence="8">AU37</strain>
    </source>
</reference>
<dbReference type="GO" id="GO:0016020">
    <property type="term" value="C:membrane"/>
    <property type="evidence" value="ECO:0007669"/>
    <property type="project" value="UniProtKB-SubCell"/>
</dbReference>
<gene>
    <name evidence="8" type="ORF">APZ41_001295</name>
</gene>
<evidence type="ECO:0000256" key="3">
    <source>
        <dbReference type="ARBA" id="ARBA00022989"/>
    </source>
</evidence>
<keyword evidence="3 6" id="KW-1133">Transmembrane helix</keyword>
<comment type="subcellular location">
    <subcellularLocation>
        <location evidence="1">Membrane</location>
        <topology evidence="1">Single-pass membrane protein</topology>
    </subcellularLocation>
</comment>
<keyword evidence="2 6" id="KW-0812">Transmembrane</keyword>
<dbReference type="STRING" id="207340.APZ41_001295"/>
<name>A0A1S8DBD9_9PROT</name>
<dbReference type="PANTHER" id="PTHR12763">
    <property type="match status" value="1"/>
</dbReference>
<dbReference type="Gene3D" id="1.10.287.110">
    <property type="entry name" value="DnaJ domain"/>
    <property type="match status" value="1"/>
</dbReference>
<dbReference type="PANTHER" id="PTHR12763:SF28">
    <property type="entry name" value="GEO10507P1-RELATED"/>
    <property type="match status" value="1"/>
</dbReference>
<keyword evidence="4 6" id="KW-0472">Membrane</keyword>
<evidence type="ECO:0000256" key="4">
    <source>
        <dbReference type="ARBA" id="ARBA00023136"/>
    </source>
</evidence>
<dbReference type="RefSeq" id="WP_075822192.1">
    <property type="nucleotide sequence ID" value="NZ_CP025189.1"/>
</dbReference>
<dbReference type="SUPFAM" id="SSF46565">
    <property type="entry name" value="Chaperone J-domain"/>
    <property type="match status" value="1"/>
</dbReference>
<dbReference type="Proteomes" id="UP000054844">
    <property type="component" value="Unassembled WGS sequence"/>
</dbReference>
<protein>
    <recommendedName>
        <fullName evidence="7">J domain-containing protein</fullName>
    </recommendedName>
</protein>
<evidence type="ECO:0000259" key="7">
    <source>
        <dbReference type="PROSITE" id="PS50076"/>
    </source>
</evidence>
<feature type="domain" description="J" evidence="7">
    <location>
        <begin position="178"/>
        <end position="228"/>
    </location>
</feature>
<dbReference type="EMBL" id="LLWF02000001">
    <property type="protein sequence ID" value="ONH85229.1"/>
    <property type="molecule type" value="Genomic_DNA"/>
</dbReference>
<proteinExistence type="inferred from homology"/>
<dbReference type="CDD" id="cd06257">
    <property type="entry name" value="DnaJ"/>
    <property type="match status" value="1"/>
</dbReference>
<comment type="similarity">
    <text evidence="5">Belongs to the TIM14 family.</text>
</comment>
<keyword evidence="9" id="KW-1185">Reference proteome</keyword>
<comment type="caution">
    <text evidence="8">The sequence shown here is derived from an EMBL/GenBank/DDBJ whole genome shotgun (WGS) entry which is preliminary data.</text>
</comment>
<evidence type="ECO:0000256" key="2">
    <source>
        <dbReference type="ARBA" id="ARBA00022692"/>
    </source>
</evidence>